<keyword evidence="4 8" id="KW-1278">Translocase</keyword>
<evidence type="ECO:0000313" key="9">
    <source>
        <dbReference type="EMBL" id="QNL43963.1"/>
    </source>
</evidence>
<dbReference type="PANTHER" id="PTHR30335">
    <property type="entry name" value="INTEGRAL MEMBRANE PROTEIN OF SOXR-REDUCING COMPLEX"/>
    <property type="match status" value="1"/>
</dbReference>
<dbReference type="PANTHER" id="PTHR30335:SF0">
    <property type="entry name" value="ION-TRANSLOCATING OXIDOREDUCTASE COMPLEX SUBUNIT A"/>
    <property type="match status" value="1"/>
</dbReference>
<protein>
    <recommendedName>
        <fullName evidence="8">Ion-translocating oxidoreductase complex subunit A</fullName>
        <ecNumber evidence="8">7.-.-.-</ecNumber>
    </recommendedName>
    <alternativeName>
        <fullName evidence="8">Rnf electron transport complex subunit A</fullName>
    </alternativeName>
</protein>
<feature type="transmembrane region" description="Helical" evidence="8">
    <location>
        <begin position="6"/>
        <end position="28"/>
    </location>
</feature>
<keyword evidence="2 8" id="KW-0813">Transport</keyword>
<dbReference type="InterPro" id="IPR003667">
    <property type="entry name" value="NqrDE/RnfAE"/>
</dbReference>
<evidence type="ECO:0000256" key="7">
    <source>
        <dbReference type="ARBA" id="ARBA00023136"/>
    </source>
</evidence>
<keyword evidence="3 8" id="KW-0812">Transmembrane</keyword>
<evidence type="ECO:0000313" key="10">
    <source>
        <dbReference type="Proteomes" id="UP000515960"/>
    </source>
</evidence>
<comment type="similarity">
    <text evidence="8">Belongs to the NqrDE/RnfAE family.</text>
</comment>
<dbReference type="EMBL" id="CP060490">
    <property type="protein sequence ID" value="QNL43963.1"/>
    <property type="molecule type" value="Genomic_DNA"/>
</dbReference>
<name>A0A7G9B332_9FIRM</name>
<keyword evidence="7 8" id="KW-0472">Membrane</keyword>
<reference evidence="9 10" key="1">
    <citation type="submission" date="2020-08" db="EMBL/GenBank/DDBJ databases">
        <authorList>
            <person name="Liu C."/>
            <person name="Sun Q."/>
        </authorList>
    </citation>
    <scope>NUCLEOTIDE SEQUENCE [LARGE SCALE GENOMIC DNA]</scope>
    <source>
        <strain evidence="9 10">NSJ-62</strain>
    </source>
</reference>
<evidence type="ECO:0000256" key="1">
    <source>
        <dbReference type="ARBA" id="ARBA00004127"/>
    </source>
</evidence>
<dbReference type="NCBIfam" id="NF003481">
    <property type="entry name" value="PRK05151.1"/>
    <property type="match status" value="1"/>
</dbReference>
<evidence type="ECO:0000256" key="8">
    <source>
        <dbReference type="HAMAP-Rule" id="MF_00459"/>
    </source>
</evidence>
<sequence length="195" mass="21320">MEWEKLLSITLGAILVNNFIFSQFLGICPFLGVSKKVDTAVGMGIAVTFVMGLASAITWAVNQFILVRFDLMYMQTVAFILVIAALVQFIEMFLQKSMPALYTALGIYLPLITTNCAVLGVALLNIQNNYTFIESVVYGITGGLGFLLAIVLFASIRERLVFADYPKAFEGFPIALITAGLMALAFMGFSGLKVW</sequence>
<proteinExistence type="inferred from homology"/>
<dbReference type="RefSeq" id="WP_187332543.1">
    <property type="nucleotide sequence ID" value="NZ_CP060490.1"/>
</dbReference>
<feature type="transmembrane region" description="Helical" evidence="8">
    <location>
        <begin position="168"/>
        <end position="189"/>
    </location>
</feature>
<comment type="subunit">
    <text evidence="8">The complex is composed of six subunits: RnfA, RnfB, RnfC, RnfD, RnfE and RnfG.</text>
</comment>
<feature type="transmembrane region" description="Helical" evidence="8">
    <location>
        <begin position="101"/>
        <end position="124"/>
    </location>
</feature>
<evidence type="ECO:0000256" key="6">
    <source>
        <dbReference type="ARBA" id="ARBA00022989"/>
    </source>
</evidence>
<dbReference type="GO" id="GO:0012505">
    <property type="term" value="C:endomembrane system"/>
    <property type="evidence" value="ECO:0007669"/>
    <property type="project" value="UniProtKB-SubCell"/>
</dbReference>
<keyword evidence="10" id="KW-1185">Reference proteome</keyword>
<keyword evidence="6 8" id="KW-1133">Transmembrane helix</keyword>
<accession>A0A7G9B332</accession>
<dbReference type="KEGG" id="ohi:H8790_11000"/>
<dbReference type="Pfam" id="PF02508">
    <property type="entry name" value="Rnf-Nqr"/>
    <property type="match status" value="1"/>
</dbReference>
<evidence type="ECO:0000256" key="5">
    <source>
        <dbReference type="ARBA" id="ARBA00022982"/>
    </source>
</evidence>
<organism evidence="9 10">
    <name type="scientific">Oscillibacter hominis</name>
    <dbReference type="NCBI Taxonomy" id="2763056"/>
    <lineage>
        <taxon>Bacteria</taxon>
        <taxon>Bacillati</taxon>
        <taxon>Bacillota</taxon>
        <taxon>Clostridia</taxon>
        <taxon>Eubacteriales</taxon>
        <taxon>Oscillospiraceae</taxon>
        <taxon>Oscillibacter</taxon>
    </lineage>
</organism>
<dbReference type="EC" id="7.-.-.-" evidence="8"/>
<dbReference type="AlphaFoldDB" id="A0A7G9B332"/>
<comment type="subcellular location">
    <subcellularLocation>
        <location evidence="8">Cell membrane</location>
        <topology evidence="8">Multi-pass membrane protein</topology>
    </subcellularLocation>
    <subcellularLocation>
        <location evidence="1">Endomembrane system</location>
        <topology evidence="1">Multi-pass membrane protein</topology>
    </subcellularLocation>
</comment>
<dbReference type="GO" id="GO:0022900">
    <property type="term" value="P:electron transport chain"/>
    <property type="evidence" value="ECO:0007669"/>
    <property type="project" value="UniProtKB-UniRule"/>
</dbReference>
<dbReference type="HAMAP" id="MF_00459">
    <property type="entry name" value="RsxA_RnfA"/>
    <property type="match status" value="1"/>
</dbReference>
<gene>
    <name evidence="9" type="primary">rsxA</name>
    <name evidence="8" type="synonym">rnfA</name>
    <name evidence="9" type="ORF">H8790_11000</name>
</gene>
<feature type="transmembrane region" description="Helical" evidence="8">
    <location>
        <begin position="73"/>
        <end position="94"/>
    </location>
</feature>
<feature type="transmembrane region" description="Helical" evidence="8">
    <location>
        <begin position="40"/>
        <end position="61"/>
    </location>
</feature>
<evidence type="ECO:0000256" key="4">
    <source>
        <dbReference type="ARBA" id="ARBA00022967"/>
    </source>
</evidence>
<evidence type="ECO:0000256" key="3">
    <source>
        <dbReference type="ARBA" id="ARBA00022692"/>
    </source>
</evidence>
<feature type="transmembrane region" description="Helical" evidence="8">
    <location>
        <begin position="136"/>
        <end position="156"/>
    </location>
</feature>
<dbReference type="Proteomes" id="UP000515960">
    <property type="component" value="Chromosome"/>
</dbReference>
<dbReference type="PIRSF" id="PIRSF006102">
    <property type="entry name" value="NQR_DE"/>
    <property type="match status" value="1"/>
</dbReference>
<comment type="function">
    <text evidence="8">Part of a membrane-bound complex that couples electron transfer with translocation of ions across the membrane.</text>
</comment>
<evidence type="ECO:0000256" key="2">
    <source>
        <dbReference type="ARBA" id="ARBA00022448"/>
    </source>
</evidence>
<dbReference type="NCBIfam" id="TIGR01943">
    <property type="entry name" value="rnfA"/>
    <property type="match status" value="1"/>
</dbReference>
<keyword evidence="8" id="KW-1003">Cell membrane</keyword>
<dbReference type="InterPro" id="IPR050133">
    <property type="entry name" value="NqrDE/RnfAE_oxidrdctase"/>
</dbReference>
<keyword evidence="5 8" id="KW-0249">Electron transport</keyword>
<dbReference type="GO" id="GO:0005886">
    <property type="term" value="C:plasma membrane"/>
    <property type="evidence" value="ECO:0007669"/>
    <property type="project" value="UniProtKB-SubCell"/>
</dbReference>
<dbReference type="InterPro" id="IPR011293">
    <property type="entry name" value="Ion_transpt_RnfA/RsxA"/>
</dbReference>